<proteinExistence type="predicted"/>
<feature type="compositionally biased region" description="Polar residues" evidence="1">
    <location>
        <begin position="444"/>
        <end position="466"/>
    </location>
</feature>
<feature type="region of interest" description="Disordered" evidence="1">
    <location>
        <begin position="1"/>
        <end position="234"/>
    </location>
</feature>
<feature type="compositionally biased region" description="Polar residues" evidence="1">
    <location>
        <begin position="70"/>
        <end position="84"/>
    </location>
</feature>
<evidence type="ECO:0000313" key="2">
    <source>
        <dbReference type="EMBL" id="JAV30762.1"/>
    </source>
</evidence>
<feature type="compositionally biased region" description="Polar residues" evidence="1">
    <location>
        <begin position="160"/>
        <end position="173"/>
    </location>
</feature>
<sequence length="534" mass="57743">MDTTEDQPTPDNPGQDHTLDTSQHDASAADPPTTTDTASSQDKSGPGTPVPKPSSRKSSILSALRDKTSRNASNLDTSAQNKSGAGSPVLEPSSRNASNLGTGTPDKETTSRNASNLEAPIKDKSGSGSPVQEAGSRVASKIDDSTQDKTSQEQVHETSSRNTSKLDSSIQNKTADDSSILDQNTSIRDTTQDISASQGTRTPDKTSRNASIHSVPKSQLSVQETPAPTETAAPKVRVTAATPTVSHLSLEPTSSDISTWDLTAYQFNCPLLPQDIEKDYNELGSIQLPEYYQLVDHTLATVFKCFRNGRRDVHKLQPDQILWALKMIEAHQVAERDLASENVRLLKQFLGEIVISMCAGGIPEKRQITELPRPEGLEDDLAEESFSLGRLPVGKRRDITELPSKTIPPAAASTPMPPLEDTLNATASSELDDPIATSTPPPRSETSVGTRTPPLESSTPLHTSTPIKRVVEPKRTTSILDLREGLRQINVLFSQYKTSRLERNEGDKLNLLAIERLLIEMGANCGPSTAYLEN</sequence>
<feature type="compositionally biased region" description="Polar residues" evidence="1">
    <location>
        <begin position="208"/>
        <end position="228"/>
    </location>
</feature>
<organism evidence="2">
    <name type="scientific">Culex tarsalis</name>
    <name type="common">Encephalitis mosquito</name>
    <dbReference type="NCBI Taxonomy" id="7177"/>
    <lineage>
        <taxon>Eukaryota</taxon>
        <taxon>Metazoa</taxon>
        <taxon>Ecdysozoa</taxon>
        <taxon>Arthropoda</taxon>
        <taxon>Hexapoda</taxon>
        <taxon>Insecta</taxon>
        <taxon>Pterygota</taxon>
        <taxon>Neoptera</taxon>
        <taxon>Endopterygota</taxon>
        <taxon>Diptera</taxon>
        <taxon>Nematocera</taxon>
        <taxon>Culicoidea</taxon>
        <taxon>Culicidae</taxon>
        <taxon>Culicinae</taxon>
        <taxon>Culicini</taxon>
        <taxon>Culex</taxon>
        <taxon>Culex</taxon>
    </lineage>
</organism>
<protein>
    <submittedName>
        <fullName evidence="2">Uncharacterized protein</fullName>
    </submittedName>
</protein>
<accession>A0A1Q3FTH6</accession>
<dbReference type="AlphaFoldDB" id="A0A1Q3FTH6"/>
<name>A0A1Q3FTH6_CULTA</name>
<feature type="compositionally biased region" description="Basic and acidic residues" evidence="1">
    <location>
        <begin position="140"/>
        <end position="159"/>
    </location>
</feature>
<reference evidence="2" key="1">
    <citation type="submission" date="2017-01" db="EMBL/GenBank/DDBJ databases">
        <title>A deep insight into the sialotranscriptome of adult male and female Cluex tarsalis mosquitoes.</title>
        <authorList>
            <person name="Ribeiro J.M."/>
            <person name="Moreira F."/>
            <person name="Bernard K.A."/>
            <person name="Calvo E."/>
        </authorList>
    </citation>
    <scope>NUCLEOTIDE SEQUENCE</scope>
    <source>
        <strain evidence="2">Kern County</strain>
        <tissue evidence="2">Salivary glands</tissue>
    </source>
</reference>
<dbReference type="EMBL" id="GFDL01004283">
    <property type="protein sequence ID" value="JAV30762.1"/>
    <property type="molecule type" value="Transcribed_RNA"/>
</dbReference>
<evidence type="ECO:0000256" key="1">
    <source>
        <dbReference type="SAM" id="MobiDB-lite"/>
    </source>
</evidence>
<feature type="compositionally biased region" description="Polar residues" evidence="1">
    <location>
        <begin position="180"/>
        <end position="201"/>
    </location>
</feature>
<feature type="compositionally biased region" description="Polar residues" evidence="1">
    <location>
        <begin position="93"/>
        <end position="102"/>
    </location>
</feature>
<feature type="compositionally biased region" description="Low complexity" evidence="1">
    <location>
        <begin position="25"/>
        <end position="40"/>
    </location>
</feature>
<feature type="region of interest" description="Disordered" evidence="1">
    <location>
        <begin position="397"/>
        <end position="466"/>
    </location>
</feature>